<feature type="signal peptide" evidence="2">
    <location>
        <begin position="1"/>
        <end position="18"/>
    </location>
</feature>
<feature type="region of interest" description="Disordered" evidence="1">
    <location>
        <begin position="194"/>
        <end position="217"/>
    </location>
</feature>
<keyword evidence="4" id="KW-1185">Reference proteome</keyword>
<evidence type="ECO:0000256" key="2">
    <source>
        <dbReference type="SAM" id="SignalP"/>
    </source>
</evidence>
<evidence type="ECO:0000256" key="1">
    <source>
        <dbReference type="SAM" id="MobiDB-lite"/>
    </source>
</evidence>
<dbReference type="AlphaFoldDB" id="A0A841RMB7"/>
<protein>
    <recommendedName>
        <fullName evidence="5">DUF4247 domain-containing protein</fullName>
    </recommendedName>
</protein>
<dbReference type="Proteomes" id="UP000572212">
    <property type="component" value="Unassembled WGS sequence"/>
</dbReference>
<reference evidence="3 4" key="1">
    <citation type="submission" date="2020-08" db="EMBL/GenBank/DDBJ databases">
        <title>Genomic Encyclopedia of Type Strains, Phase IV (KMG-IV): sequencing the most valuable type-strain genomes for metagenomic binning, comparative biology and taxonomic classification.</title>
        <authorList>
            <person name="Goeker M."/>
        </authorList>
    </citation>
    <scope>NUCLEOTIDE SEQUENCE [LARGE SCALE GENOMIC DNA]</scope>
    <source>
        <strain evidence="3 4">DSM 11805</strain>
    </source>
</reference>
<accession>A0A841RMB7</accession>
<feature type="chain" id="PRO_5039366206" description="DUF4247 domain-containing protein" evidence="2">
    <location>
        <begin position="19"/>
        <end position="217"/>
    </location>
</feature>
<organism evidence="3 4">
    <name type="scientific">Gracilibacillus halotolerans</name>
    <dbReference type="NCBI Taxonomy" id="74386"/>
    <lineage>
        <taxon>Bacteria</taxon>
        <taxon>Bacillati</taxon>
        <taxon>Bacillota</taxon>
        <taxon>Bacilli</taxon>
        <taxon>Bacillales</taxon>
        <taxon>Bacillaceae</taxon>
        <taxon>Gracilibacillus</taxon>
    </lineage>
</organism>
<name>A0A841RMB7_9BACI</name>
<evidence type="ECO:0000313" key="4">
    <source>
        <dbReference type="Proteomes" id="UP000572212"/>
    </source>
</evidence>
<dbReference type="RefSeq" id="WP_184249989.1">
    <property type="nucleotide sequence ID" value="NZ_BAAACU010000004.1"/>
</dbReference>
<feature type="compositionally biased region" description="Gly residues" evidence="1">
    <location>
        <begin position="207"/>
        <end position="217"/>
    </location>
</feature>
<dbReference type="PROSITE" id="PS51257">
    <property type="entry name" value="PROKAR_LIPOPROTEIN"/>
    <property type="match status" value="1"/>
</dbReference>
<proteinExistence type="predicted"/>
<comment type="caution">
    <text evidence="3">The sequence shown here is derived from an EMBL/GenBank/DDBJ whole genome shotgun (WGS) entry which is preliminary data.</text>
</comment>
<dbReference type="EMBL" id="JACHON010000018">
    <property type="protein sequence ID" value="MBB6513921.1"/>
    <property type="molecule type" value="Genomic_DNA"/>
</dbReference>
<keyword evidence="2" id="KW-0732">Signal</keyword>
<gene>
    <name evidence="3" type="ORF">GGQ92_002740</name>
</gene>
<evidence type="ECO:0008006" key="5">
    <source>
        <dbReference type="Google" id="ProtNLM"/>
    </source>
</evidence>
<sequence>MQRYVLGGIVFLSLVLLASCSNSSYTEFSSYNDNDSIKDQLIGEPSREEIVNQLENNTAPTLEGIIGNSFTFIESVSGEQSVSNVYATSELDVQELAELLVHTTNPEEVSDYIDQQQILIYPDHFVFIKDSEVDADVTIIEVATDEFVRNNYSPNFLSTYFTIRLIDSMLGADDWSRNRSRYCRTNDCYGGYTTNRSGTTKQRGMGSFRGGGPSAGK</sequence>
<evidence type="ECO:0000313" key="3">
    <source>
        <dbReference type="EMBL" id="MBB6513921.1"/>
    </source>
</evidence>